<name>B6SQ22_MAIZE</name>
<evidence type="ECO:0000313" key="1">
    <source>
        <dbReference type="EMBL" id="ACG26955.1"/>
    </source>
</evidence>
<dbReference type="AlphaFoldDB" id="B6SQ22"/>
<sequence length="90" mass="10533">MLPKDKEIKSWEASAGMQADTLLSIWRHRSYQVGPSFSERSCDRWLWRVRDSWCERPRSFFPGCMGGDLVFGLTVARLGKLLRLCLFVFF</sequence>
<dbReference type="EMBL" id="EU954837">
    <property type="protein sequence ID" value="ACG26955.1"/>
    <property type="molecule type" value="mRNA"/>
</dbReference>
<accession>B6SQ22</accession>
<organism evidence="1">
    <name type="scientific">Zea mays</name>
    <name type="common">Maize</name>
    <dbReference type="NCBI Taxonomy" id="4577"/>
    <lineage>
        <taxon>Eukaryota</taxon>
        <taxon>Viridiplantae</taxon>
        <taxon>Streptophyta</taxon>
        <taxon>Embryophyta</taxon>
        <taxon>Tracheophyta</taxon>
        <taxon>Spermatophyta</taxon>
        <taxon>Magnoliopsida</taxon>
        <taxon>Liliopsida</taxon>
        <taxon>Poales</taxon>
        <taxon>Poaceae</taxon>
        <taxon>PACMAD clade</taxon>
        <taxon>Panicoideae</taxon>
        <taxon>Andropogonodae</taxon>
        <taxon>Andropogoneae</taxon>
        <taxon>Tripsacinae</taxon>
        <taxon>Zea</taxon>
    </lineage>
</organism>
<proteinExistence type="evidence at transcript level"/>
<reference evidence="1" key="1">
    <citation type="journal article" date="2009" name="Plant Mol. Biol.">
        <title>Insights into corn genes derived from large-scale cDNA sequencing.</title>
        <authorList>
            <person name="Alexandrov N.N."/>
            <person name="Brover V.V."/>
            <person name="Freidin S."/>
            <person name="Troukhan M.E."/>
            <person name="Tatarinova T.V."/>
            <person name="Zhang H."/>
            <person name="Swaller T.J."/>
            <person name="Lu Y.P."/>
            <person name="Bouck J."/>
            <person name="Flavell R.B."/>
            <person name="Feldmann K.A."/>
        </authorList>
    </citation>
    <scope>NUCLEOTIDE SEQUENCE</scope>
</reference>
<protein>
    <submittedName>
        <fullName evidence="1">Uncharacterized protein</fullName>
    </submittedName>
</protein>